<dbReference type="EMBL" id="FOZN01000001">
    <property type="protein sequence ID" value="SFS00500.1"/>
    <property type="molecule type" value="Genomic_DNA"/>
</dbReference>
<protein>
    <submittedName>
        <fullName evidence="2">Glycosyltransferase, MGT family</fullName>
    </submittedName>
</protein>
<dbReference type="Gene3D" id="3.40.50.2000">
    <property type="entry name" value="Glycogen Phosphorylase B"/>
    <property type="match status" value="2"/>
</dbReference>
<dbReference type="GO" id="GO:0017000">
    <property type="term" value="P:antibiotic biosynthetic process"/>
    <property type="evidence" value="ECO:0007669"/>
    <property type="project" value="UniProtKB-ARBA"/>
</dbReference>
<sequence>MAHLLVTALPLAGHARPMTAVAAALVERGHRVTAYTGARYADAFDELGCETVLWRDAHEIQEQELIDALPGAGEPGARGSQSRLHHLFLDTAMSQVEDILAAHRRHPFDALVGDVMSVGTGLAAELLGLPWATLSLVPLTMPSRDLPPPGMGLQPGRGISGRLRDRLLRAFAPHLGERADREYRALRAQLGLENGRHFAEAIYSRQLVIATGSASLEFPRSDLPARVEFVGHLQPRAATLGAPPLWAETLAVEPRPIVLVTQGMVDTDPVELLEPTLFALTHEQVRVIGTTAGRSTAEHVPANARLVDFVPFSAVLPHVAVGVTNGGWGGVLEMLAAGVPLVVAGGTLDKPEIAARVAWSGAGLDLRTGRPRPIRVRNAVRRVLQEPAFRERARVIAAEFAALGGAERAAALVEELLAPLPEQILT</sequence>
<dbReference type="PANTHER" id="PTHR48050">
    <property type="entry name" value="STEROL 3-BETA-GLUCOSYLTRANSFERASE"/>
    <property type="match status" value="1"/>
</dbReference>
<evidence type="ECO:0000313" key="3">
    <source>
        <dbReference type="Proteomes" id="UP000198506"/>
    </source>
</evidence>
<name>A0AA94HKR7_9MICO</name>
<reference evidence="2 3" key="1">
    <citation type="submission" date="2016-10" db="EMBL/GenBank/DDBJ databases">
        <authorList>
            <person name="Varghese N."/>
            <person name="Submissions S."/>
        </authorList>
    </citation>
    <scope>NUCLEOTIDE SEQUENCE [LARGE SCALE GENOMIC DNA]</scope>
    <source>
        <strain evidence="2 3">IAM 15147</strain>
    </source>
</reference>
<evidence type="ECO:0000313" key="2">
    <source>
        <dbReference type="EMBL" id="SFS00500.1"/>
    </source>
</evidence>
<dbReference type="FunFam" id="3.40.50.2000:FF:000072">
    <property type="entry name" value="Glycosyl transferase"/>
    <property type="match status" value="1"/>
</dbReference>
<dbReference type="Proteomes" id="UP000198506">
    <property type="component" value="Unassembled WGS sequence"/>
</dbReference>
<dbReference type="CDD" id="cd03784">
    <property type="entry name" value="GT1_Gtf-like"/>
    <property type="match status" value="1"/>
</dbReference>
<dbReference type="GO" id="GO:0008194">
    <property type="term" value="F:UDP-glycosyltransferase activity"/>
    <property type="evidence" value="ECO:0007669"/>
    <property type="project" value="InterPro"/>
</dbReference>
<comment type="caution">
    <text evidence="2">The sequence shown here is derived from an EMBL/GenBank/DDBJ whole genome shotgun (WGS) entry which is preliminary data.</text>
</comment>
<dbReference type="InterPro" id="IPR050426">
    <property type="entry name" value="Glycosyltransferase_28"/>
</dbReference>
<accession>A0AA94HKR7</accession>
<dbReference type="Pfam" id="PF06722">
    <property type="entry name" value="EryCIII-like_C"/>
    <property type="match status" value="1"/>
</dbReference>
<evidence type="ECO:0000259" key="1">
    <source>
        <dbReference type="Pfam" id="PF06722"/>
    </source>
</evidence>
<dbReference type="InterPro" id="IPR002213">
    <property type="entry name" value="UDP_glucos_trans"/>
</dbReference>
<keyword evidence="3" id="KW-1185">Reference proteome</keyword>
<feature type="domain" description="Erythromycin biosynthesis protein CIII-like C-terminal" evidence="1">
    <location>
        <begin position="291"/>
        <end position="402"/>
    </location>
</feature>
<dbReference type="InterPro" id="IPR010610">
    <property type="entry name" value="EryCIII-like_C"/>
</dbReference>
<proteinExistence type="predicted"/>
<dbReference type="SUPFAM" id="SSF53756">
    <property type="entry name" value="UDP-Glycosyltransferase/glycogen phosphorylase"/>
    <property type="match status" value="1"/>
</dbReference>
<organism evidence="2 3">
    <name type="scientific">Agrococcus baldri</name>
    <dbReference type="NCBI Taxonomy" id="153730"/>
    <lineage>
        <taxon>Bacteria</taxon>
        <taxon>Bacillati</taxon>
        <taxon>Actinomycetota</taxon>
        <taxon>Actinomycetes</taxon>
        <taxon>Micrococcales</taxon>
        <taxon>Microbacteriaceae</taxon>
        <taxon>Agrococcus</taxon>
    </lineage>
</organism>
<dbReference type="PANTHER" id="PTHR48050:SF13">
    <property type="entry name" value="STEROL 3-BETA-GLUCOSYLTRANSFERASE UGT80A2"/>
    <property type="match status" value="1"/>
</dbReference>
<gene>
    <name evidence="2" type="ORF">SAMN04487783_0459</name>
</gene>
<dbReference type="AlphaFoldDB" id="A0AA94HKR7"/>
<dbReference type="GO" id="GO:0016758">
    <property type="term" value="F:hexosyltransferase activity"/>
    <property type="evidence" value="ECO:0007669"/>
    <property type="project" value="UniProtKB-ARBA"/>
</dbReference>